<keyword evidence="3" id="KW-1185">Reference proteome</keyword>
<dbReference type="Proteomes" id="UP000831467">
    <property type="component" value="Chromosome"/>
</dbReference>
<proteinExistence type="predicted"/>
<name>A0ABY4IHG3_9MICO</name>
<dbReference type="EMBL" id="CP078076">
    <property type="protein sequence ID" value="UPL12183.1"/>
    <property type="molecule type" value="Genomic_DNA"/>
</dbReference>
<reference evidence="2 3" key="1">
    <citation type="submission" date="2021-06" db="EMBL/GenBank/DDBJ databases">
        <title>Genome-based taxonomic framework of Microbacterium strains isolated from marine environment, the description of four new species and reclassification of four preexisting species.</title>
        <authorList>
            <person name="Lee S.D."/>
            <person name="Kim S.-M."/>
            <person name="Byeon Y.-S."/>
            <person name="Yang H.L."/>
            <person name="Kim I.S."/>
        </authorList>
    </citation>
    <scope>NUCLEOTIDE SEQUENCE [LARGE SCALE GENOMIC DNA]</scope>
    <source>
        <strain evidence="2 3">SSW1-51</strain>
    </source>
</reference>
<feature type="transmembrane region" description="Helical" evidence="1">
    <location>
        <begin position="13"/>
        <end position="37"/>
    </location>
</feature>
<sequence>MVPLAFDPMQDTLAAWLGAVGGILSVLIAAYALWLAIRADRRHVEWQLTNERKPDGRRSDVWRLVNTSSGVKAKVTSFESVGEDSAALRGELDLPAVVEPGAFMPFTHSRSLADPWPTVVRVTWREGRPQGRFRRKEYASTLYID</sequence>
<keyword evidence="1" id="KW-0812">Transmembrane</keyword>
<gene>
    <name evidence="2" type="ORF">KV394_14150</name>
</gene>
<keyword evidence="1" id="KW-1133">Transmembrane helix</keyword>
<evidence type="ECO:0000313" key="2">
    <source>
        <dbReference type="EMBL" id="UPL12183.1"/>
    </source>
</evidence>
<dbReference type="RefSeq" id="WP_247981717.1">
    <property type="nucleotide sequence ID" value="NZ_CP078076.1"/>
</dbReference>
<evidence type="ECO:0000256" key="1">
    <source>
        <dbReference type="SAM" id="Phobius"/>
    </source>
</evidence>
<keyword evidence="1" id="KW-0472">Membrane</keyword>
<accession>A0ABY4IHG3</accession>
<evidence type="ECO:0000313" key="3">
    <source>
        <dbReference type="Proteomes" id="UP000831467"/>
    </source>
</evidence>
<protein>
    <submittedName>
        <fullName evidence="2">Uncharacterized protein</fullName>
    </submittedName>
</protein>
<organism evidence="2 3">
    <name type="scientific">Microbacterium sufflavum</name>
    <dbReference type="NCBI Taxonomy" id="2851649"/>
    <lineage>
        <taxon>Bacteria</taxon>
        <taxon>Bacillati</taxon>
        <taxon>Actinomycetota</taxon>
        <taxon>Actinomycetes</taxon>
        <taxon>Micrococcales</taxon>
        <taxon>Microbacteriaceae</taxon>
        <taxon>Microbacterium</taxon>
    </lineage>
</organism>